<evidence type="ECO:0000313" key="1">
    <source>
        <dbReference type="EMBL" id="KAJ1374631.1"/>
    </source>
</evidence>
<keyword evidence="2" id="KW-1185">Reference proteome</keyword>
<sequence length="221" mass="24183">MQGSILILQLTIAGDSDTLKLLNTLLSSVGSFTFNEAFVQSTQYDQLIRSIQGNQLLPQSIVKAGQLLLLLSMLCHSRKQQCQLHAAPLFSALSACDRFLLASPDCVPADVAPLLNLLRDCGLCCPSLTVYKSHVIIPSNAVVCLLLTLFVTMHKLNSSRHDGFCRHSFIAGLFCLLNQVNAVKEFGKTAGRFVDSLSLIKDNRDKQLFLSYCSGVTTFSL</sequence>
<protein>
    <submittedName>
        <fullName evidence="1">Uncharacterized protein</fullName>
    </submittedName>
</protein>
<comment type="caution">
    <text evidence="1">The sequence shown here is derived from an EMBL/GenBank/DDBJ whole genome shotgun (WGS) entry which is preliminary data.</text>
</comment>
<gene>
    <name evidence="1" type="ORF">KIN20_037362</name>
</gene>
<organism evidence="1 2">
    <name type="scientific">Parelaphostrongylus tenuis</name>
    <name type="common">Meningeal worm</name>
    <dbReference type="NCBI Taxonomy" id="148309"/>
    <lineage>
        <taxon>Eukaryota</taxon>
        <taxon>Metazoa</taxon>
        <taxon>Ecdysozoa</taxon>
        <taxon>Nematoda</taxon>
        <taxon>Chromadorea</taxon>
        <taxon>Rhabditida</taxon>
        <taxon>Rhabditina</taxon>
        <taxon>Rhabditomorpha</taxon>
        <taxon>Strongyloidea</taxon>
        <taxon>Metastrongylidae</taxon>
        <taxon>Parelaphostrongylus</taxon>
    </lineage>
</organism>
<dbReference type="Proteomes" id="UP001196413">
    <property type="component" value="Unassembled WGS sequence"/>
</dbReference>
<dbReference type="AlphaFoldDB" id="A0AAD5WLZ5"/>
<proteinExistence type="predicted"/>
<name>A0AAD5WLZ5_PARTN</name>
<dbReference type="EMBL" id="JAHQIW010007475">
    <property type="protein sequence ID" value="KAJ1374631.1"/>
    <property type="molecule type" value="Genomic_DNA"/>
</dbReference>
<reference evidence="1" key="1">
    <citation type="submission" date="2021-06" db="EMBL/GenBank/DDBJ databases">
        <title>Parelaphostrongylus tenuis whole genome reference sequence.</title>
        <authorList>
            <person name="Garwood T.J."/>
            <person name="Larsen P.A."/>
            <person name="Fountain-Jones N.M."/>
            <person name="Garbe J.R."/>
            <person name="Macchietto M.G."/>
            <person name="Kania S.A."/>
            <person name="Gerhold R.W."/>
            <person name="Richards J.E."/>
            <person name="Wolf T.M."/>
        </authorList>
    </citation>
    <scope>NUCLEOTIDE SEQUENCE</scope>
    <source>
        <strain evidence="1">MNPRO001-30</strain>
        <tissue evidence="1">Meninges</tissue>
    </source>
</reference>
<evidence type="ECO:0000313" key="2">
    <source>
        <dbReference type="Proteomes" id="UP001196413"/>
    </source>
</evidence>
<accession>A0AAD5WLZ5</accession>